<dbReference type="Pfam" id="PF01510">
    <property type="entry name" value="Amidase_2"/>
    <property type="match status" value="1"/>
</dbReference>
<dbReference type="SUPFAM" id="SSF55846">
    <property type="entry name" value="N-acetylmuramoyl-L-alanine amidase-like"/>
    <property type="match status" value="1"/>
</dbReference>
<feature type="domain" description="N-acetylmuramoyl-L-alanine amidase" evidence="6">
    <location>
        <begin position="89"/>
        <end position="231"/>
    </location>
</feature>
<dbReference type="PROSITE" id="PS51257">
    <property type="entry name" value="PROKAR_LIPOPROTEIN"/>
    <property type="match status" value="1"/>
</dbReference>
<dbReference type="SMART" id="SM00644">
    <property type="entry name" value="Ami_2"/>
    <property type="match status" value="1"/>
</dbReference>
<dbReference type="CDD" id="cd06583">
    <property type="entry name" value="PGRP"/>
    <property type="match status" value="1"/>
</dbReference>
<dbReference type="InterPro" id="IPR036365">
    <property type="entry name" value="PGBD-like_sf"/>
</dbReference>
<gene>
    <name evidence="7" type="ORF">IV494_00815</name>
</gene>
<name>A0ABS0F7N3_9FLAO</name>
<dbReference type="EMBL" id="JADPVI010000001">
    <property type="protein sequence ID" value="MBF8455708.1"/>
    <property type="molecule type" value="Genomic_DNA"/>
</dbReference>
<comment type="catalytic activity">
    <reaction evidence="1">
        <text>Hydrolyzes the link between N-acetylmuramoyl residues and L-amino acid residues in certain cell-wall glycopeptides.</text>
        <dbReference type="EC" id="3.5.1.28"/>
    </reaction>
</comment>
<dbReference type="Gene3D" id="1.10.101.10">
    <property type="entry name" value="PGBD-like superfamily/PGBD"/>
    <property type="match status" value="1"/>
</dbReference>
<evidence type="ECO:0000256" key="4">
    <source>
        <dbReference type="ARBA" id="ARBA00022801"/>
    </source>
</evidence>
<accession>A0ABS0F7N3</accession>
<evidence type="ECO:0000259" key="6">
    <source>
        <dbReference type="SMART" id="SM00644"/>
    </source>
</evidence>
<evidence type="ECO:0000313" key="7">
    <source>
        <dbReference type="EMBL" id="MBF8455708.1"/>
    </source>
</evidence>
<evidence type="ECO:0000313" key="8">
    <source>
        <dbReference type="Proteomes" id="UP000660070"/>
    </source>
</evidence>
<keyword evidence="4" id="KW-0378">Hydrolase</keyword>
<dbReference type="InterPro" id="IPR002502">
    <property type="entry name" value="Amidase_domain"/>
</dbReference>
<dbReference type="EC" id="3.5.1.28" evidence="3"/>
<dbReference type="InterPro" id="IPR036366">
    <property type="entry name" value="PGBDSf"/>
</dbReference>
<evidence type="ECO:0000256" key="5">
    <source>
        <dbReference type="ARBA" id="ARBA00023316"/>
    </source>
</evidence>
<organism evidence="7 8">
    <name type="scientific">Kaistella gelatinilytica</name>
    <dbReference type="NCBI Taxonomy" id="2787636"/>
    <lineage>
        <taxon>Bacteria</taxon>
        <taxon>Pseudomonadati</taxon>
        <taxon>Bacteroidota</taxon>
        <taxon>Flavobacteriia</taxon>
        <taxon>Flavobacteriales</taxon>
        <taxon>Weeksellaceae</taxon>
        <taxon>Chryseobacterium group</taxon>
        <taxon>Kaistella</taxon>
    </lineage>
</organism>
<comment type="caution">
    <text evidence="7">The sequence shown here is derived from an EMBL/GenBank/DDBJ whole genome shotgun (WGS) entry which is preliminary data.</text>
</comment>
<evidence type="ECO:0000256" key="2">
    <source>
        <dbReference type="ARBA" id="ARBA00007553"/>
    </source>
</evidence>
<dbReference type="Proteomes" id="UP000660070">
    <property type="component" value="Unassembled WGS sequence"/>
</dbReference>
<dbReference type="InterPro" id="IPR051206">
    <property type="entry name" value="NAMLAA_amidase_2"/>
</dbReference>
<keyword evidence="5" id="KW-0961">Cell wall biogenesis/degradation</keyword>
<evidence type="ECO:0000256" key="1">
    <source>
        <dbReference type="ARBA" id="ARBA00001561"/>
    </source>
</evidence>
<comment type="similarity">
    <text evidence="2">Belongs to the N-acetylmuramoyl-L-alanine amidase 2 family.</text>
</comment>
<dbReference type="SUPFAM" id="SSF47090">
    <property type="entry name" value="PGBD-like"/>
    <property type="match status" value="1"/>
</dbReference>
<dbReference type="Gene3D" id="3.40.80.10">
    <property type="entry name" value="Peptidoglycan recognition protein-like"/>
    <property type="match status" value="1"/>
</dbReference>
<dbReference type="PANTHER" id="PTHR30417">
    <property type="entry name" value="N-ACETYLMURAMOYL-L-ALANINE AMIDASE AMID"/>
    <property type="match status" value="1"/>
</dbReference>
<dbReference type="PANTHER" id="PTHR30417:SF1">
    <property type="entry name" value="N-ACETYLMURAMOYL-L-ALANINE AMIDASE AMID"/>
    <property type="match status" value="1"/>
</dbReference>
<keyword evidence="8" id="KW-1185">Reference proteome</keyword>
<dbReference type="InterPro" id="IPR002477">
    <property type="entry name" value="Peptidoglycan-bd-like"/>
</dbReference>
<proteinExistence type="inferred from homology"/>
<protein>
    <recommendedName>
        <fullName evidence="3">N-acetylmuramoyl-L-alanine amidase</fullName>
        <ecNumber evidence="3">3.5.1.28</ecNumber>
    </recommendedName>
</protein>
<evidence type="ECO:0000256" key="3">
    <source>
        <dbReference type="ARBA" id="ARBA00011901"/>
    </source>
</evidence>
<dbReference type="Pfam" id="PF01471">
    <property type="entry name" value="PG_binding_1"/>
    <property type="match status" value="1"/>
</dbReference>
<reference evidence="7 8" key="1">
    <citation type="submission" date="2020-11" db="EMBL/GenBank/DDBJ databases">
        <title>Kaistella gelatinilytica sp. nov., a flavobacterium isolated from Antarctic Soil.</title>
        <authorList>
            <person name="Li J."/>
        </authorList>
    </citation>
    <scope>NUCLEOTIDE SEQUENCE [LARGE SCALE GENOMIC DNA]</scope>
    <source>
        <strain evidence="7 8">G5-32</strain>
    </source>
</reference>
<dbReference type="RefSeq" id="WP_196078276.1">
    <property type="nucleotide sequence ID" value="NZ_JADPVI010000001.1"/>
</dbReference>
<sequence>MRKPLYIISLSFLIVSCGSQKNIQKVVTKPTLPKTMPANPPVSVAKPKIVHEGGVDFYKENIADATKNDNTISYGSIVSANPNGYNVVKTYFPAVGQNFRQKYIILHYTALDDDKSVAVLTQQSVSAHYLVNNLGDREIYQLVDENKRAYHAGISAWRTDKMLNDTSIGIEIVNSGYKTDSTGTRVFPEFDDAQVLKIAALVKDIANRYMIPATNILGHSDIAPTRKQDPGPKFPWKKLYKDYQLGMWYDEATKQNFISQIIPETFGAEMSTAQSIFKYQTALKTLGYGLEPSGTIDDATKKTIEAFQYHFRPEKYDGLMDAETWSILQALNQKYPNK</sequence>
<dbReference type="InterPro" id="IPR036505">
    <property type="entry name" value="Amidase/PGRP_sf"/>
</dbReference>